<proteinExistence type="predicted"/>
<protein>
    <submittedName>
        <fullName evidence="2">Uncharacterized protein</fullName>
    </submittedName>
</protein>
<dbReference type="EMBL" id="JQ844226">
    <property type="protein sequence ID" value="AGS53229.1"/>
    <property type="molecule type" value="Genomic_DNA"/>
</dbReference>
<sequence>MNPILKNALLVFTLMCVLIFVIFAVELVRLNAGSDNDGVYTPPTSGGATGGDISGAGTPPTGDGTGVGTGLPDDTGTPTSPSDTPSGQRYELPITESMKLVLYADEELFERSETGSGDVVFTHTGGTNTSALEIILDADVVPEGYLNAYTNGTTVVGGDRAIGNSELRGTFVMSEGDNEIFEAWIYSYPYDDLQGVNIVFVINYATENQKEDFYKVLDTLAIERE</sequence>
<evidence type="ECO:0000256" key="1">
    <source>
        <dbReference type="SAM" id="MobiDB-lite"/>
    </source>
</evidence>
<evidence type="ECO:0000313" key="2">
    <source>
        <dbReference type="EMBL" id="AGS53229.1"/>
    </source>
</evidence>
<dbReference type="AlphaFoldDB" id="A0A806KQR0"/>
<reference evidence="2" key="1">
    <citation type="submission" date="2012-03" db="EMBL/GenBank/DDBJ databases">
        <title>Functional metagenomics reveals considerable lignocellulase gene clusters in the gut microbiome of a wood-feeding higher termite.</title>
        <authorList>
            <person name="Liu N."/>
        </authorList>
    </citation>
    <scope>NUCLEOTIDE SEQUENCE</scope>
</reference>
<accession>A0A806KQR0</accession>
<feature type="region of interest" description="Disordered" evidence="1">
    <location>
        <begin position="34"/>
        <end position="90"/>
    </location>
</feature>
<feature type="compositionally biased region" description="Low complexity" evidence="1">
    <location>
        <begin position="70"/>
        <end position="87"/>
    </location>
</feature>
<name>A0A806KQR0_9BACT</name>
<organism evidence="2">
    <name type="scientific">uncultured bacterium contig00102</name>
    <dbReference type="NCBI Taxonomy" id="1181569"/>
    <lineage>
        <taxon>Bacteria</taxon>
        <taxon>environmental samples</taxon>
    </lineage>
</organism>